<dbReference type="GeneID" id="25280297"/>
<dbReference type="InterPro" id="IPR030395">
    <property type="entry name" value="GP_PDE_dom"/>
</dbReference>
<name>A0A072PBH4_9EURO</name>
<dbReference type="HOGENOM" id="CLU_030006_1_2_1"/>
<dbReference type="Proteomes" id="UP000027920">
    <property type="component" value="Unassembled WGS sequence"/>
</dbReference>
<dbReference type="GO" id="GO:0008081">
    <property type="term" value="F:phosphoric diester hydrolase activity"/>
    <property type="evidence" value="ECO:0007669"/>
    <property type="project" value="InterPro"/>
</dbReference>
<proteinExistence type="predicted"/>
<dbReference type="RefSeq" id="XP_013260044.1">
    <property type="nucleotide sequence ID" value="XM_013404590.1"/>
</dbReference>
<dbReference type="PANTHER" id="PTHR43805">
    <property type="entry name" value="GLYCEROPHOSPHORYL DIESTER PHOSPHODIESTERASE"/>
    <property type="match status" value="1"/>
</dbReference>
<keyword evidence="1" id="KW-1133">Transmembrane helix</keyword>
<dbReference type="PANTHER" id="PTHR43805:SF1">
    <property type="entry name" value="GP-PDE DOMAIN-CONTAINING PROTEIN"/>
    <property type="match status" value="1"/>
</dbReference>
<evidence type="ECO:0000256" key="1">
    <source>
        <dbReference type="SAM" id="Phobius"/>
    </source>
</evidence>
<dbReference type="EMBL" id="AMGV01000004">
    <property type="protein sequence ID" value="KEF57454.1"/>
    <property type="molecule type" value="Genomic_DNA"/>
</dbReference>
<organism evidence="3 4">
    <name type="scientific">Exophiala aquamarina CBS 119918</name>
    <dbReference type="NCBI Taxonomy" id="1182545"/>
    <lineage>
        <taxon>Eukaryota</taxon>
        <taxon>Fungi</taxon>
        <taxon>Dikarya</taxon>
        <taxon>Ascomycota</taxon>
        <taxon>Pezizomycotina</taxon>
        <taxon>Eurotiomycetes</taxon>
        <taxon>Chaetothyriomycetidae</taxon>
        <taxon>Chaetothyriales</taxon>
        <taxon>Herpotrichiellaceae</taxon>
        <taxon>Exophiala</taxon>
    </lineage>
</organism>
<reference evidence="3 4" key="1">
    <citation type="submission" date="2013-03" db="EMBL/GenBank/DDBJ databases">
        <title>The Genome Sequence of Exophiala aquamarina CBS 119918.</title>
        <authorList>
            <consortium name="The Broad Institute Genomics Platform"/>
            <person name="Cuomo C."/>
            <person name="de Hoog S."/>
            <person name="Gorbushina A."/>
            <person name="Walker B."/>
            <person name="Young S.K."/>
            <person name="Zeng Q."/>
            <person name="Gargeya S."/>
            <person name="Fitzgerald M."/>
            <person name="Haas B."/>
            <person name="Abouelleil A."/>
            <person name="Allen A.W."/>
            <person name="Alvarado L."/>
            <person name="Arachchi H.M."/>
            <person name="Berlin A.M."/>
            <person name="Chapman S.B."/>
            <person name="Gainer-Dewar J."/>
            <person name="Goldberg J."/>
            <person name="Griggs A."/>
            <person name="Gujja S."/>
            <person name="Hansen M."/>
            <person name="Howarth C."/>
            <person name="Imamovic A."/>
            <person name="Ireland A."/>
            <person name="Larimer J."/>
            <person name="McCowan C."/>
            <person name="Murphy C."/>
            <person name="Pearson M."/>
            <person name="Poon T.W."/>
            <person name="Priest M."/>
            <person name="Roberts A."/>
            <person name="Saif S."/>
            <person name="Shea T."/>
            <person name="Sisk P."/>
            <person name="Sykes S."/>
            <person name="Wortman J."/>
            <person name="Nusbaum C."/>
            <person name="Birren B."/>
        </authorList>
    </citation>
    <scope>NUCLEOTIDE SEQUENCE [LARGE SCALE GENOMIC DNA]</scope>
    <source>
        <strain evidence="3 4">CBS 119918</strain>
    </source>
</reference>
<accession>A0A072PBH4</accession>
<dbReference type="CDD" id="cd08570">
    <property type="entry name" value="GDPD_YPL206cp_fungi"/>
    <property type="match status" value="1"/>
</dbReference>
<evidence type="ECO:0000313" key="4">
    <source>
        <dbReference type="Proteomes" id="UP000027920"/>
    </source>
</evidence>
<dbReference type="VEuPathDB" id="FungiDB:A1O9_05371"/>
<dbReference type="STRING" id="1182545.A0A072PBH4"/>
<dbReference type="Gene3D" id="3.20.20.190">
    <property type="entry name" value="Phosphatidylinositol (PI) phosphodiesterase"/>
    <property type="match status" value="1"/>
</dbReference>
<sequence>MPQTIAHRGYKAEHPENTLKAFQGAVEVGTHAIETDIHLSKDGVVVLSHDPDLKRCFGKKQKVIDCDWEYLSTIRTLKAPHEPMPRLLDLLEYIAQPGREHIWLLLDIKLDNNNDDVMRLIAKTLASVNPGQRPWNERIVLGIWTAKFLSLCIKYLPGYPISHIGFSTCYARQFLQVPNVSFNILQRALFGPIGARFIRDVKKAKRPLFVWTVNELNLMKWSIQKQVDGVVTDDPKTFKQICDDWDDNKEPVARVSWSQWLYTFWIWLIVTFFSILFRIKYPETAVQFVKKNELEEKASTTLSDL</sequence>
<keyword evidence="1" id="KW-0812">Transmembrane</keyword>
<dbReference type="Pfam" id="PF03009">
    <property type="entry name" value="GDPD"/>
    <property type="match status" value="1"/>
</dbReference>
<dbReference type="AlphaFoldDB" id="A0A072PBH4"/>
<dbReference type="InterPro" id="IPR017946">
    <property type="entry name" value="PLC-like_Pdiesterase_TIM-brl"/>
</dbReference>
<evidence type="ECO:0000313" key="3">
    <source>
        <dbReference type="EMBL" id="KEF57454.1"/>
    </source>
</evidence>
<dbReference type="GO" id="GO:0006629">
    <property type="term" value="P:lipid metabolic process"/>
    <property type="evidence" value="ECO:0007669"/>
    <property type="project" value="InterPro"/>
</dbReference>
<keyword evidence="1" id="KW-0472">Membrane</keyword>
<evidence type="ECO:0000259" key="2">
    <source>
        <dbReference type="PROSITE" id="PS51704"/>
    </source>
</evidence>
<dbReference type="PROSITE" id="PS51704">
    <property type="entry name" value="GP_PDE"/>
    <property type="match status" value="1"/>
</dbReference>
<feature type="transmembrane region" description="Helical" evidence="1">
    <location>
        <begin position="260"/>
        <end position="281"/>
    </location>
</feature>
<protein>
    <recommendedName>
        <fullName evidence="2">GP-PDE domain-containing protein</fullName>
    </recommendedName>
</protein>
<comment type="caution">
    <text evidence="3">The sequence shown here is derived from an EMBL/GenBank/DDBJ whole genome shotgun (WGS) entry which is preliminary data.</text>
</comment>
<gene>
    <name evidence="3" type="ORF">A1O9_05371</name>
</gene>
<dbReference type="SUPFAM" id="SSF51695">
    <property type="entry name" value="PLC-like phosphodiesterases"/>
    <property type="match status" value="1"/>
</dbReference>
<dbReference type="OrthoDB" id="1058301at2759"/>
<keyword evidence="4" id="KW-1185">Reference proteome</keyword>
<feature type="domain" description="GP-PDE" evidence="2">
    <location>
        <begin position="2"/>
        <end position="242"/>
    </location>
</feature>